<dbReference type="eggNOG" id="COG2068">
    <property type="taxonomic scope" value="Bacteria"/>
</dbReference>
<keyword evidence="1" id="KW-0460">Magnesium</keyword>
<dbReference type="InterPro" id="IPR025877">
    <property type="entry name" value="MobA-like_NTP_Trfase"/>
</dbReference>
<dbReference type="Proteomes" id="UP000007460">
    <property type="component" value="Chromosome"/>
</dbReference>
<name>D5BN32_PUNMI</name>
<dbReference type="PANTHER" id="PTHR43777:SF1">
    <property type="entry name" value="MOLYBDENUM COFACTOR CYTIDYLYLTRANSFERASE"/>
    <property type="match status" value="1"/>
</dbReference>
<dbReference type="PANTHER" id="PTHR43777">
    <property type="entry name" value="MOLYBDENUM COFACTOR CYTIDYLYLTRANSFERASE"/>
    <property type="match status" value="1"/>
</dbReference>
<accession>D5BN32</accession>
<protein>
    <submittedName>
        <fullName evidence="3">4-diphosphocytidyl-2C-methyl-D-erythritol synthase</fullName>
        <ecNumber evidence="3">2.7.7.23</ecNumber>
    </submittedName>
</protein>
<dbReference type="Pfam" id="PF12804">
    <property type="entry name" value="NTP_transf_3"/>
    <property type="match status" value="1"/>
</dbReference>
<dbReference type="HOGENOM" id="CLU_061980_4_0_5"/>
<reference evidence="3 4" key="1">
    <citation type="journal article" date="2010" name="J. Bacteriol.">
        <title>Complete genome sequence of "Candidatus Puniceispirillum marinum" IMCC1322, a representative of the SAR116 clade in the Alphaproteobacteria.</title>
        <authorList>
            <person name="Oh H.M."/>
            <person name="Kwon K.K."/>
            <person name="Kang I."/>
            <person name="Kang S.G."/>
            <person name="Lee J.H."/>
            <person name="Kim S.J."/>
            <person name="Cho J.C."/>
        </authorList>
    </citation>
    <scope>NUCLEOTIDE SEQUENCE [LARGE SCALE GENOMIC DNA]</scope>
    <source>
        <strain evidence="3 4">IMCC1322</strain>
    </source>
</reference>
<dbReference type="OrthoDB" id="9779263at2"/>
<keyword evidence="4" id="KW-1185">Reference proteome</keyword>
<keyword evidence="3" id="KW-0548">Nucleotidyltransferase</keyword>
<organism evidence="3 4">
    <name type="scientific">Puniceispirillum marinum (strain IMCC1322)</name>
    <dbReference type="NCBI Taxonomy" id="488538"/>
    <lineage>
        <taxon>Bacteria</taxon>
        <taxon>Pseudomonadati</taxon>
        <taxon>Pseudomonadota</taxon>
        <taxon>Alphaproteobacteria</taxon>
        <taxon>Candidatus Puniceispirillales</taxon>
        <taxon>Candidatus Puniceispirillaceae</taxon>
        <taxon>Candidatus Puniceispirillum</taxon>
    </lineage>
</organism>
<dbReference type="Gene3D" id="3.90.550.10">
    <property type="entry name" value="Spore Coat Polysaccharide Biosynthesis Protein SpsA, Chain A"/>
    <property type="match status" value="1"/>
</dbReference>
<dbReference type="SUPFAM" id="SSF53448">
    <property type="entry name" value="Nucleotide-diphospho-sugar transferases"/>
    <property type="match status" value="1"/>
</dbReference>
<dbReference type="KEGG" id="apb:SAR116_1982"/>
<sequence length="247" mass="27237">MRCQQHYPHSRPRGAGYRLQTSGRYCHINSGRIDRHTEWQMIGRKITAIILAAGLSRRMQAGTKLLAPLGGTPLIRHSVKNICQTQFDEVIVVTGHKANSVIDALDGLPVTIVRNPDYTYGQASSIKAGLKAMAKDTDDVLIALGDMPLIPPILINELCAAHKTNPAADNTITLPFCKGQRRNPVIFGNAFFELLAALQGDEGARPIIKDHASSISRIDWPDIAAFMDADTPQMLDTIRTHFDRHLQ</sequence>
<evidence type="ECO:0000313" key="4">
    <source>
        <dbReference type="Proteomes" id="UP000007460"/>
    </source>
</evidence>
<dbReference type="EMBL" id="CP001751">
    <property type="protein sequence ID" value="ADE40225.1"/>
    <property type="molecule type" value="Genomic_DNA"/>
</dbReference>
<dbReference type="GO" id="GO:0003977">
    <property type="term" value="F:UDP-N-acetylglucosamine diphosphorylase activity"/>
    <property type="evidence" value="ECO:0007669"/>
    <property type="project" value="UniProtKB-EC"/>
</dbReference>
<dbReference type="AlphaFoldDB" id="D5BN32"/>
<evidence type="ECO:0000256" key="1">
    <source>
        <dbReference type="ARBA" id="ARBA00022842"/>
    </source>
</evidence>
<feature type="domain" description="MobA-like NTP transferase" evidence="2">
    <location>
        <begin position="48"/>
        <end position="211"/>
    </location>
</feature>
<dbReference type="InterPro" id="IPR029044">
    <property type="entry name" value="Nucleotide-diphossugar_trans"/>
</dbReference>
<evidence type="ECO:0000259" key="2">
    <source>
        <dbReference type="Pfam" id="PF12804"/>
    </source>
</evidence>
<proteinExistence type="predicted"/>
<evidence type="ECO:0000313" key="3">
    <source>
        <dbReference type="EMBL" id="ADE40225.1"/>
    </source>
</evidence>
<dbReference type="CDD" id="cd04182">
    <property type="entry name" value="GT_2_like_f"/>
    <property type="match status" value="1"/>
</dbReference>
<dbReference type="EC" id="2.7.7.23" evidence="3"/>
<gene>
    <name evidence="3" type="ordered locus">SAR116_1982</name>
</gene>
<keyword evidence="3" id="KW-0808">Transferase</keyword>
<dbReference type="STRING" id="488538.SAR116_1982"/>